<evidence type="ECO:0000259" key="2">
    <source>
        <dbReference type="Pfam" id="PF00266"/>
    </source>
</evidence>
<keyword evidence="4" id="KW-1185">Reference proteome</keyword>
<dbReference type="PANTHER" id="PTHR43092">
    <property type="entry name" value="L-CYSTEINE DESULFHYDRASE"/>
    <property type="match status" value="1"/>
</dbReference>
<accession>A0ABQ9E8Q3</accession>
<dbReference type="Pfam" id="PF00266">
    <property type="entry name" value="Aminotran_5"/>
    <property type="match status" value="1"/>
</dbReference>
<gene>
    <name evidence="3" type="ORF">KUTeg_021409</name>
</gene>
<dbReference type="InterPro" id="IPR015424">
    <property type="entry name" value="PyrdxlP-dep_Trfase"/>
</dbReference>
<proteinExistence type="predicted"/>
<dbReference type="Proteomes" id="UP001217089">
    <property type="component" value="Unassembled WGS sequence"/>
</dbReference>
<dbReference type="InterPro" id="IPR015421">
    <property type="entry name" value="PyrdxlP-dep_Trfase_major"/>
</dbReference>
<organism evidence="3 4">
    <name type="scientific">Tegillarca granosa</name>
    <name type="common">Malaysian cockle</name>
    <name type="synonym">Anadara granosa</name>
    <dbReference type="NCBI Taxonomy" id="220873"/>
    <lineage>
        <taxon>Eukaryota</taxon>
        <taxon>Metazoa</taxon>
        <taxon>Spiralia</taxon>
        <taxon>Lophotrochozoa</taxon>
        <taxon>Mollusca</taxon>
        <taxon>Bivalvia</taxon>
        <taxon>Autobranchia</taxon>
        <taxon>Pteriomorphia</taxon>
        <taxon>Arcoida</taxon>
        <taxon>Arcoidea</taxon>
        <taxon>Arcidae</taxon>
        <taxon>Tegillarca</taxon>
    </lineage>
</organism>
<protein>
    <recommendedName>
        <fullName evidence="2">Aminotransferase class V domain-containing protein</fullName>
    </recommendedName>
</protein>
<evidence type="ECO:0000313" key="4">
    <source>
        <dbReference type="Proteomes" id="UP001217089"/>
    </source>
</evidence>
<dbReference type="Gene3D" id="3.40.640.10">
    <property type="entry name" value="Type I PLP-dependent aspartate aminotransferase-like (Major domain)"/>
    <property type="match status" value="1"/>
</dbReference>
<feature type="domain" description="Aminotransferase class V" evidence="2">
    <location>
        <begin position="2"/>
        <end position="74"/>
    </location>
</feature>
<evidence type="ECO:0000313" key="3">
    <source>
        <dbReference type="EMBL" id="KAJ8299890.1"/>
    </source>
</evidence>
<dbReference type="SUPFAM" id="SSF53383">
    <property type="entry name" value="PLP-dependent transferases"/>
    <property type="match status" value="1"/>
</dbReference>
<feature type="non-terminal residue" evidence="3">
    <location>
        <position position="112"/>
    </location>
</feature>
<dbReference type="InterPro" id="IPR000192">
    <property type="entry name" value="Aminotrans_V_dom"/>
</dbReference>
<name>A0ABQ9E8Q3_TEGGR</name>
<sequence>MVLPVKRLTQLCKQYGVLSMIDGAHAPGQLPLNIPDLDADFYTGNFHKWVYTPRGCAILWIKKEHHDWVAPLVTSHNYQRGNFLSFFMQGTRDDTPYICVPEALKFYKDMGG</sequence>
<dbReference type="EMBL" id="JARBDR010000919">
    <property type="protein sequence ID" value="KAJ8299890.1"/>
    <property type="molecule type" value="Genomic_DNA"/>
</dbReference>
<evidence type="ECO:0000256" key="1">
    <source>
        <dbReference type="ARBA" id="ARBA00022898"/>
    </source>
</evidence>
<comment type="caution">
    <text evidence="3">The sequence shown here is derived from an EMBL/GenBank/DDBJ whole genome shotgun (WGS) entry which is preliminary data.</text>
</comment>
<reference evidence="3 4" key="1">
    <citation type="submission" date="2022-12" db="EMBL/GenBank/DDBJ databases">
        <title>Chromosome-level genome of Tegillarca granosa.</title>
        <authorList>
            <person name="Kim J."/>
        </authorList>
    </citation>
    <scope>NUCLEOTIDE SEQUENCE [LARGE SCALE GENOMIC DNA]</scope>
    <source>
        <strain evidence="3">Teg-2019</strain>
        <tissue evidence="3">Adductor muscle</tissue>
    </source>
</reference>
<keyword evidence="1" id="KW-0663">Pyridoxal phosphate</keyword>
<dbReference type="PANTHER" id="PTHR43092:SF4">
    <property type="entry name" value="AMINOTRANSFERASE CLASS V DOMAIN-CONTAINING PROTEIN"/>
    <property type="match status" value="1"/>
</dbReference>